<keyword evidence="10 15" id="KW-0479">Metal-binding</keyword>
<dbReference type="Pfam" id="PF22617">
    <property type="entry name" value="HCS_D2"/>
    <property type="match status" value="1"/>
</dbReference>
<evidence type="ECO:0000256" key="14">
    <source>
        <dbReference type="ARBA" id="ARBA00037629"/>
    </source>
</evidence>
<evidence type="ECO:0000256" key="8">
    <source>
        <dbReference type="ARBA" id="ARBA00022605"/>
    </source>
</evidence>
<keyword evidence="18" id="KW-1185">Reference proteome</keyword>
<dbReference type="GO" id="GO:0005829">
    <property type="term" value="C:cytosol"/>
    <property type="evidence" value="ECO:0007669"/>
    <property type="project" value="TreeGrafter"/>
</dbReference>
<sequence length="514" mass="56079">MSNQVIIFDTTLRDGEQALQASLSVKEKLQIALALERMRVDVMEVGFPVSSPGDFESVQTIARTIKNSRVCALARCVDKDIDVAAEALKVAEQFRIHTFMATSTLHVQDKLRMSFDDVVARAVHSVKRARNYTDDVEFSCEDAGRTPIDNLCRIVEAAIAAGATTINIPDTVGYTVPYQFGGIIRTLFERVPNIDKAIISVHCHDDLGMSVANSISAVQEGARQVEGAMNGLGERAGNTALEEVIMAIKVRQNILNVHTNINHQEIYRTSQIVSQIANMPIPANKAIIGSNAFAHSSGIHQDGVLKNRETYEIMTPESIGLNQVQLNLTSRSGRAAVKHRLQELGYRDEDYNLDAIYAAFLALADKKGQVFDYDLEALIFMNNLKDDEEHFALDYFNVQSGTTVVSTASVSLTAGDEKKSDAATGNGPVDAVYQAINRITNIPVSVVKYQLASKGQGENALGQVDIVVEYNSRRFHGVGLATDIVEASAKALINALNNIYRASIVAAAKQRLHG</sequence>
<dbReference type="InterPro" id="IPR013785">
    <property type="entry name" value="Aldolase_TIM"/>
</dbReference>
<keyword evidence="9 15" id="KW-0808">Transferase</keyword>
<evidence type="ECO:0000256" key="5">
    <source>
        <dbReference type="ARBA" id="ARBA00018198"/>
    </source>
</evidence>
<dbReference type="EC" id="2.3.3.13" evidence="4 15"/>
<dbReference type="FunFam" id="3.30.160.270:FF:000001">
    <property type="entry name" value="2-isopropylmalate synthase"/>
    <property type="match status" value="1"/>
</dbReference>
<keyword evidence="8 15" id="KW-0028">Amino-acid biosynthesis</keyword>
<dbReference type="OrthoDB" id="9803573at2"/>
<evidence type="ECO:0000256" key="15">
    <source>
        <dbReference type="HAMAP-Rule" id="MF_01025"/>
    </source>
</evidence>
<dbReference type="GO" id="GO:0003985">
    <property type="term" value="F:acetyl-CoA C-acetyltransferase activity"/>
    <property type="evidence" value="ECO:0007669"/>
    <property type="project" value="UniProtKB-UniRule"/>
</dbReference>
<organism evidence="17 18">
    <name type="scientific">Orbus hercynius</name>
    <dbReference type="NCBI Taxonomy" id="593135"/>
    <lineage>
        <taxon>Bacteria</taxon>
        <taxon>Pseudomonadati</taxon>
        <taxon>Pseudomonadota</taxon>
        <taxon>Gammaproteobacteria</taxon>
        <taxon>Orbales</taxon>
        <taxon>Orbaceae</taxon>
        <taxon>Orbus</taxon>
    </lineage>
</organism>
<dbReference type="AlphaFoldDB" id="A0A495RHN4"/>
<gene>
    <name evidence="15" type="primary">leuA</name>
    <name evidence="17" type="ORF">DES39_0246</name>
</gene>
<keyword evidence="11 15" id="KW-0464">Manganese</keyword>
<dbReference type="InterPro" id="IPR013709">
    <property type="entry name" value="2-isopropylmalate_synth_dimer"/>
</dbReference>
<feature type="binding site" evidence="15">
    <location>
        <position position="202"/>
    </location>
    <ligand>
        <name>Mn(2+)</name>
        <dbReference type="ChEBI" id="CHEBI:29035"/>
    </ligand>
</feature>
<dbReference type="SUPFAM" id="SSF110921">
    <property type="entry name" value="2-isopropylmalate synthase LeuA, allosteric (dimerisation) domain"/>
    <property type="match status" value="1"/>
</dbReference>
<keyword evidence="12 15" id="KW-0100">Branched-chain amino acid biosynthesis</keyword>
<dbReference type="InterPro" id="IPR005671">
    <property type="entry name" value="LeuA_bact_synth"/>
</dbReference>
<dbReference type="Proteomes" id="UP000278542">
    <property type="component" value="Unassembled WGS sequence"/>
</dbReference>
<evidence type="ECO:0000256" key="2">
    <source>
        <dbReference type="ARBA" id="ARBA00004689"/>
    </source>
</evidence>
<comment type="function">
    <text evidence="14 15">Catalyzes the condensation of the acetyl group of acetyl-CoA with 3-methyl-2-oxobutanoate (2-ketoisovalerate) to form 3-carboxy-3-hydroxy-4-methylpentanoate (2-isopropylmalate).</text>
</comment>
<dbReference type="NCBIfam" id="NF002086">
    <property type="entry name" value="PRK00915.1-3"/>
    <property type="match status" value="1"/>
</dbReference>
<dbReference type="FunFam" id="1.10.238.260:FF:000001">
    <property type="entry name" value="2-isopropylmalate synthase"/>
    <property type="match status" value="1"/>
</dbReference>
<evidence type="ECO:0000313" key="17">
    <source>
        <dbReference type="EMBL" id="RKS87037.1"/>
    </source>
</evidence>
<dbReference type="SMART" id="SM00917">
    <property type="entry name" value="LeuA_dimer"/>
    <property type="match status" value="1"/>
</dbReference>
<dbReference type="InterPro" id="IPR002034">
    <property type="entry name" value="AIPM/Hcit_synth_CS"/>
</dbReference>
<reference evidence="17 18" key="1">
    <citation type="submission" date="2018-10" db="EMBL/GenBank/DDBJ databases">
        <title>Genomic Encyclopedia of Type Strains, Phase IV (KMG-IV): sequencing the most valuable type-strain genomes for metagenomic binning, comparative biology and taxonomic classification.</title>
        <authorList>
            <person name="Goeker M."/>
        </authorList>
    </citation>
    <scope>NUCLEOTIDE SEQUENCE [LARGE SCALE GENOMIC DNA]</scope>
    <source>
        <strain evidence="17 18">DSM 22228</strain>
    </source>
</reference>
<evidence type="ECO:0000313" key="18">
    <source>
        <dbReference type="Proteomes" id="UP000278542"/>
    </source>
</evidence>
<dbReference type="Pfam" id="PF08502">
    <property type="entry name" value="LeuA_dimer"/>
    <property type="match status" value="1"/>
</dbReference>
<comment type="similarity">
    <text evidence="3 15">Belongs to the alpha-IPM synthase/homocitrate synthase family. LeuA type 1 subfamily.</text>
</comment>
<dbReference type="PANTHER" id="PTHR10277:SF9">
    <property type="entry name" value="2-ISOPROPYLMALATE SYNTHASE 1, CHLOROPLASTIC-RELATED"/>
    <property type="match status" value="1"/>
</dbReference>
<dbReference type="Pfam" id="PF00682">
    <property type="entry name" value="HMGL-like"/>
    <property type="match status" value="1"/>
</dbReference>
<evidence type="ECO:0000256" key="1">
    <source>
        <dbReference type="ARBA" id="ARBA00000064"/>
    </source>
</evidence>
<evidence type="ECO:0000256" key="4">
    <source>
        <dbReference type="ARBA" id="ARBA00012973"/>
    </source>
</evidence>
<feature type="region of interest" description="Regulatory domain" evidence="15">
    <location>
        <begin position="392"/>
        <end position="514"/>
    </location>
</feature>
<dbReference type="EMBL" id="RBWY01000001">
    <property type="protein sequence ID" value="RKS87037.1"/>
    <property type="molecule type" value="Genomic_DNA"/>
</dbReference>
<dbReference type="PROSITE" id="PS00815">
    <property type="entry name" value="AIPM_HOMOCIT_SYNTH_1"/>
    <property type="match status" value="1"/>
</dbReference>
<dbReference type="CDD" id="cd07940">
    <property type="entry name" value="DRE_TIM_IPMS"/>
    <property type="match status" value="1"/>
</dbReference>
<keyword evidence="7 15" id="KW-0963">Cytoplasm</keyword>
<accession>A0A495RHN4</accession>
<dbReference type="FunFam" id="3.20.20.70:FF:000010">
    <property type="entry name" value="2-isopropylmalate synthase"/>
    <property type="match status" value="1"/>
</dbReference>
<dbReference type="GO" id="GO:0003852">
    <property type="term" value="F:2-isopropylmalate synthase activity"/>
    <property type="evidence" value="ECO:0007669"/>
    <property type="project" value="UniProtKB-UniRule"/>
</dbReference>
<dbReference type="Gene3D" id="3.30.160.270">
    <property type="match status" value="1"/>
</dbReference>
<keyword evidence="6 15" id="KW-0432">Leucine biosynthesis</keyword>
<dbReference type="InterPro" id="IPR054691">
    <property type="entry name" value="LeuA/HCS_post-cat"/>
</dbReference>
<evidence type="ECO:0000256" key="3">
    <source>
        <dbReference type="ARBA" id="ARBA00009396"/>
    </source>
</evidence>
<comment type="subunit">
    <text evidence="15">Homodimer.</text>
</comment>
<dbReference type="NCBIfam" id="NF002084">
    <property type="entry name" value="PRK00915.1-1"/>
    <property type="match status" value="1"/>
</dbReference>
<dbReference type="PANTHER" id="PTHR10277">
    <property type="entry name" value="HOMOCITRATE SYNTHASE-RELATED"/>
    <property type="match status" value="1"/>
</dbReference>
<evidence type="ECO:0000256" key="9">
    <source>
        <dbReference type="ARBA" id="ARBA00022679"/>
    </source>
</evidence>
<feature type="binding site" evidence="15">
    <location>
        <position position="238"/>
    </location>
    <ligand>
        <name>Mn(2+)</name>
        <dbReference type="ChEBI" id="CHEBI:29035"/>
    </ligand>
</feature>
<feature type="domain" description="Pyruvate carboxyltransferase" evidence="16">
    <location>
        <begin position="5"/>
        <end position="267"/>
    </location>
</feature>
<dbReference type="Gene3D" id="3.20.20.70">
    <property type="entry name" value="Aldolase class I"/>
    <property type="match status" value="1"/>
</dbReference>
<protein>
    <recommendedName>
        <fullName evidence="5 15">2-isopropylmalate synthase</fullName>
        <ecNumber evidence="4 15">2.3.3.13</ecNumber>
    </recommendedName>
    <alternativeName>
        <fullName evidence="13 15">Alpha-IPM synthase</fullName>
    </alternativeName>
    <alternativeName>
        <fullName evidence="15">Alpha-isopropylmalate synthase</fullName>
    </alternativeName>
</protein>
<evidence type="ECO:0000256" key="11">
    <source>
        <dbReference type="ARBA" id="ARBA00023211"/>
    </source>
</evidence>
<dbReference type="GO" id="GO:0009098">
    <property type="term" value="P:L-leucine biosynthetic process"/>
    <property type="evidence" value="ECO:0007669"/>
    <property type="project" value="UniProtKB-UniRule"/>
</dbReference>
<comment type="catalytic activity">
    <reaction evidence="1 15">
        <text>3-methyl-2-oxobutanoate + acetyl-CoA + H2O = (2S)-2-isopropylmalate + CoA + H(+)</text>
        <dbReference type="Rhea" id="RHEA:21524"/>
        <dbReference type="ChEBI" id="CHEBI:1178"/>
        <dbReference type="ChEBI" id="CHEBI:11851"/>
        <dbReference type="ChEBI" id="CHEBI:15377"/>
        <dbReference type="ChEBI" id="CHEBI:15378"/>
        <dbReference type="ChEBI" id="CHEBI:57287"/>
        <dbReference type="ChEBI" id="CHEBI:57288"/>
        <dbReference type="EC" id="2.3.3.13"/>
    </reaction>
</comment>
<comment type="cofactor">
    <cofactor evidence="15">
        <name>Mn(2+)</name>
        <dbReference type="ChEBI" id="CHEBI:29035"/>
    </cofactor>
</comment>
<proteinExistence type="inferred from homology"/>
<name>A0A495RHN4_9GAMM</name>
<dbReference type="InterPro" id="IPR050073">
    <property type="entry name" value="2-IPM_HCS-like"/>
</dbReference>
<evidence type="ECO:0000256" key="6">
    <source>
        <dbReference type="ARBA" id="ARBA00022430"/>
    </source>
</evidence>
<dbReference type="RefSeq" id="WP_121143957.1">
    <property type="nucleotide sequence ID" value="NZ_RBWY01000001.1"/>
</dbReference>
<dbReference type="SUPFAM" id="SSF51569">
    <property type="entry name" value="Aldolase"/>
    <property type="match status" value="1"/>
</dbReference>
<dbReference type="InterPro" id="IPR036230">
    <property type="entry name" value="LeuA_allosteric_dom_sf"/>
</dbReference>
<dbReference type="GO" id="GO:0030145">
    <property type="term" value="F:manganese ion binding"/>
    <property type="evidence" value="ECO:0007669"/>
    <property type="project" value="UniProtKB-UniRule"/>
</dbReference>
<dbReference type="PROSITE" id="PS00816">
    <property type="entry name" value="AIPM_HOMOCIT_SYNTH_2"/>
    <property type="match status" value="1"/>
</dbReference>
<dbReference type="HAMAP" id="MF_01025">
    <property type="entry name" value="LeuA_type1"/>
    <property type="match status" value="1"/>
</dbReference>
<dbReference type="NCBIfam" id="TIGR00973">
    <property type="entry name" value="leuA_bact"/>
    <property type="match status" value="1"/>
</dbReference>
<feature type="binding site" evidence="15">
    <location>
        <position position="14"/>
    </location>
    <ligand>
        <name>Mn(2+)</name>
        <dbReference type="ChEBI" id="CHEBI:29035"/>
    </ligand>
</feature>
<dbReference type="UniPathway" id="UPA00048">
    <property type="reaction ID" value="UER00070"/>
</dbReference>
<comment type="caution">
    <text evidence="17">The sequence shown here is derived from an EMBL/GenBank/DDBJ whole genome shotgun (WGS) entry which is preliminary data.</text>
</comment>
<comment type="pathway">
    <text evidence="2 15">Amino-acid biosynthesis; L-leucine biosynthesis; L-leucine from 3-methyl-2-oxobutanoate: step 1/4.</text>
</comment>
<evidence type="ECO:0000256" key="13">
    <source>
        <dbReference type="ARBA" id="ARBA00029993"/>
    </source>
</evidence>
<dbReference type="Gene3D" id="1.10.238.260">
    <property type="match status" value="1"/>
</dbReference>
<evidence type="ECO:0000256" key="7">
    <source>
        <dbReference type="ARBA" id="ARBA00022490"/>
    </source>
</evidence>
<evidence type="ECO:0000259" key="16">
    <source>
        <dbReference type="PROSITE" id="PS50991"/>
    </source>
</evidence>
<dbReference type="InterPro" id="IPR000891">
    <property type="entry name" value="PYR_CT"/>
</dbReference>
<evidence type="ECO:0000256" key="10">
    <source>
        <dbReference type="ARBA" id="ARBA00022723"/>
    </source>
</evidence>
<evidence type="ECO:0000256" key="12">
    <source>
        <dbReference type="ARBA" id="ARBA00023304"/>
    </source>
</evidence>
<dbReference type="PROSITE" id="PS50991">
    <property type="entry name" value="PYR_CT"/>
    <property type="match status" value="1"/>
</dbReference>
<feature type="binding site" evidence="15">
    <location>
        <position position="204"/>
    </location>
    <ligand>
        <name>Mn(2+)</name>
        <dbReference type="ChEBI" id="CHEBI:29035"/>
    </ligand>
</feature>